<organism evidence="4 5">
    <name type="scientific">Devosia albogilva</name>
    <dbReference type="NCBI Taxonomy" id="429726"/>
    <lineage>
        <taxon>Bacteria</taxon>
        <taxon>Pseudomonadati</taxon>
        <taxon>Pseudomonadota</taxon>
        <taxon>Alphaproteobacteria</taxon>
        <taxon>Hyphomicrobiales</taxon>
        <taxon>Devosiaceae</taxon>
        <taxon>Devosia</taxon>
    </lineage>
</organism>
<sequence length="261" mass="27966">MMQLSACIEMLFTVESPDPAERIRLARAAGADAVEFWRWSDKDLGAIGAALKETGLPLAGMVAEPFATLTDPADHGRFLDGLDDSIAVAQSLGCPVLIAQAGPDQPEVDRRTQRAALVAVLRAAGERLVGTGIRLGVEPLNTRVDHPGYFLPSTAEALDIIDEVGCPEIGLVFDLYHSGVMEEDLERVLAGRVDRLVHVHVADHPGRHEPGSGWLRLREGVHWLLGQGYTGRIGLEFRPTIGSAAALTASRMALGIGTRLS</sequence>
<reference evidence="5" key="1">
    <citation type="journal article" date="2019" name="Int. J. Syst. Evol. Microbiol.">
        <title>The Global Catalogue of Microorganisms (GCM) 10K type strain sequencing project: providing services to taxonomists for standard genome sequencing and annotation.</title>
        <authorList>
            <consortium name="The Broad Institute Genomics Platform"/>
            <consortium name="The Broad Institute Genome Sequencing Center for Infectious Disease"/>
            <person name="Wu L."/>
            <person name="Ma J."/>
        </authorList>
    </citation>
    <scope>NUCLEOTIDE SEQUENCE [LARGE SCALE GENOMIC DNA]</scope>
    <source>
        <strain evidence="5">CCM 7427</strain>
    </source>
</reference>
<dbReference type="InterPro" id="IPR026040">
    <property type="entry name" value="HyI-like"/>
</dbReference>
<dbReference type="Proteomes" id="UP001597521">
    <property type="component" value="Unassembled WGS sequence"/>
</dbReference>
<dbReference type="EMBL" id="JBHUNP010000001">
    <property type="protein sequence ID" value="MFD2647865.1"/>
    <property type="molecule type" value="Genomic_DNA"/>
</dbReference>
<dbReference type="InterPro" id="IPR036237">
    <property type="entry name" value="Xyl_isomerase-like_sf"/>
</dbReference>
<dbReference type="PANTHER" id="PTHR43489">
    <property type="entry name" value="ISOMERASE"/>
    <property type="match status" value="1"/>
</dbReference>
<dbReference type="Gene3D" id="3.20.20.150">
    <property type="entry name" value="Divalent-metal-dependent TIM barrel enzymes"/>
    <property type="match status" value="1"/>
</dbReference>
<comment type="caution">
    <text evidence="4">The sequence shown here is derived from an EMBL/GenBank/DDBJ whole genome shotgun (WGS) entry which is preliminary data.</text>
</comment>
<accession>A0ABW5QJN3</accession>
<comment type="similarity">
    <text evidence="2">Belongs to the hyi family.</text>
</comment>
<dbReference type="InterPro" id="IPR050417">
    <property type="entry name" value="Sugar_Epim/Isomerase"/>
</dbReference>
<dbReference type="PIRSF" id="PIRSF006241">
    <property type="entry name" value="HyI"/>
    <property type="match status" value="1"/>
</dbReference>
<feature type="domain" description="Xylose isomerase-like TIM barrel" evidence="3">
    <location>
        <begin position="23"/>
        <end position="238"/>
    </location>
</feature>
<evidence type="ECO:0000256" key="2">
    <source>
        <dbReference type="PIRNR" id="PIRNR006241"/>
    </source>
</evidence>
<keyword evidence="5" id="KW-1185">Reference proteome</keyword>
<evidence type="ECO:0000259" key="3">
    <source>
        <dbReference type="Pfam" id="PF01261"/>
    </source>
</evidence>
<dbReference type="SUPFAM" id="SSF51658">
    <property type="entry name" value="Xylose isomerase-like"/>
    <property type="match status" value="1"/>
</dbReference>
<proteinExistence type="inferred from homology"/>
<keyword evidence="1 2" id="KW-0413">Isomerase</keyword>
<evidence type="ECO:0000256" key="1">
    <source>
        <dbReference type="ARBA" id="ARBA00023235"/>
    </source>
</evidence>
<evidence type="ECO:0000313" key="4">
    <source>
        <dbReference type="EMBL" id="MFD2647865.1"/>
    </source>
</evidence>
<dbReference type="PANTHER" id="PTHR43489:SF3">
    <property type="entry name" value="XYLOSE ISOMERASE DOMAIN PROTEIN TIM BARREL"/>
    <property type="match status" value="1"/>
</dbReference>
<name>A0ABW5QJN3_9HYPH</name>
<evidence type="ECO:0000313" key="5">
    <source>
        <dbReference type="Proteomes" id="UP001597521"/>
    </source>
</evidence>
<dbReference type="RefSeq" id="WP_386835606.1">
    <property type="nucleotide sequence ID" value="NZ_JBHUNP010000001.1"/>
</dbReference>
<protein>
    <submittedName>
        <fullName evidence="4">TIM barrel protein</fullName>
    </submittedName>
</protein>
<dbReference type="Pfam" id="PF01261">
    <property type="entry name" value="AP_endonuc_2"/>
    <property type="match status" value="1"/>
</dbReference>
<gene>
    <name evidence="4" type="ORF">ACFSX5_08685</name>
</gene>
<dbReference type="InterPro" id="IPR013022">
    <property type="entry name" value="Xyl_isomerase-like_TIM-brl"/>
</dbReference>